<sequence>MAIRLELLKSLTLLILLSTTQAQAQAPRLSQEQIKSKENGIALYNQYKDPEQELRVAAEAGDKEAQYYLAEDLRRTNRYTTEEAYKWYTRASEQGDLYAMHRLSSMKSDLCVAMGNCPKGLKSANDWHKKLLSTATELAEKGDGEAMYLLYHATNNLEWLEKSAAVGYAHSQFWLASKYAQGDKFFLFPWEKDAAIESLLKRSAEGGDPKGITRYYGLLQEKGELEGARYWLRKGAETGHTVAFSNYALFLSDPNNPLRLPVDLVESYGLMSLLLELDGGGDMLPLAKDELPRIAAQMTPEQIEQAEAFAKEWKATHPPLSYFPGKLGF</sequence>
<feature type="chain" id="PRO_5044498209" evidence="1">
    <location>
        <begin position="25"/>
        <end position="329"/>
    </location>
</feature>
<accession>A0AB73I2Q7</accession>
<dbReference type="AlphaFoldDB" id="A0AB73I2Q7"/>
<feature type="signal peptide" evidence="1">
    <location>
        <begin position="1"/>
        <end position="24"/>
    </location>
</feature>
<keyword evidence="1" id="KW-0732">Signal</keyword>
<dbReference type="PANTHER" id="PTHR11102">
    <property type="entry name" value="SEL-1-LIKE PROTEIN"/>
    <property type="match status" value="1"/>
</dbReference>
<dbReference type="RefSeq" id="WP_280003148.1">
    <property type="nucleotide sequence ID" value="NZ_JAODZF010000014.1"/>
</dbReference>
<dbReference type="Gene3D" id="1.25.40.10">
    <property type="entry name" value="Tetratricopeptide repeat domain"/>
    <property type="match status" value="2"/>
</dbReference>
<dbReference type="InterPro" id="IPR011990">
    <property type="entry name" value="TPR-like_helical_dom_sf"/>
</dbReference>
<gene>
    <name evidence="2" type="ORF">N7380_18620</name>
</gene>
<comment type="caution">
    <text evidence="2">The sequence shown here is derived from an EMBL/GenBank/DDBJ whole genome shotgun (WGS) entry which is preliminary data.</text>
</comment>
<dbReference type="InterPro" id="IPR050767">
    <property type="entry name" value="Sel1_AlgK"/>
</dbReference>
<proteinExistence type="predicted"/>
<organism evidence="2 3">
    <name type="scientific">Aquipseudomonas alcaligenes</name>
    <name type="common">Pseudomonas alcaligenes</name>
    <dbReference type="NCBI Taxonomy" id="43263"/>
    <lineage>
        <taxon>Bacteria</taxon>
        <taxon>Pseudomonadati</taxon>
        <taxon>Pseudomonadota</taxon>
        <taxon>Gammaproteobacteria</taxon>
        <taxon>Pseudomonadales</taxon>
        <taxon>Pseudomonadaceae</taxon>
        <taxon>Aquipseudomonas</taxon>
    </lineage>
</organism>
<evidence type="ECO:0000313" key="3">
    <source>
        <dbReference type="Proteomes" id="UP001158058"/>
    </source>
</evidence>
<evidence type="ECO:0000313" key="2">
    <source>
        <dbReference type="EMBL" id="MDH0144334.1"/>
    </source>
</evidence>
<protein>
    <submittedName>
        <fullName evidence="2">Sel1 repeat family protein</fullName>
    </submittedName>
</protein>
<reference evidence="2" key="1">
    <citation type="submission" date="2022-09" db="EMBL/GenBank/DDBJ databases">
        <title>Intensive care unit water sources are persistently colonized with multi-drug resistant bacteria and are the site of extensive horizontal gene transfer of antibiotic resistance genes.</title>
        <authorList>
            <person name="Diorio-Toth L."/>
        </authorList>
    </citation>
    <scope>NUCLEOTIDE SEQUENCE</scope>
    <source>
        <strain evidence="2">GD04146</strain>
    </source>
</reference>
<dbReference type="SUPFAM" id="SSF81901">
    <property type="entry name" value="HCP-like"/>
    <property type="match status" value="1"/>
</dbReference>
<dbReference type="PANTHER" id="PTHR11102:SF160">
    <property type="entry name" value="ERAD-ASSOCIATED E3 UBIQUITIN-PROTEIN LIGASE COMPONENT HRD3"/>
    <property type="match status" value="1"/>
</dbReference>
<name>A0AB73I2Q7_AQUAC</name>
<evidence type="ECO:0000256" key="1">
    <source>
        <dbReference type="SAM" id="SignalP"/>
    </source>
</evidence>
<dbReference type="EMBL" id="JAODZF010000014">
    <property type="protein sequence ID" value="MDH0144334.1"/>
    <property type="molecule type" value="Genomic_DNA"/>
</dbReference>
<dbReference type="Proteomes" id="UP001158058">
    <property type="component" value="Unassembled WGS sequence"/>
</dbReference>